<feature type="transmembrane region" description="Helical" evidence="5">
    <location>
        <begin position="71"/>
        <end position="94"/>
    </location>
</feature>
<dbReference type="AlphaFoldDB" id="A0A0F9TU75"/>
<dbReference type="InterPro" id="IPR006977">
    <property type="entry name" value="Yip1_dom"/>
</dbReference>
<name>A0A0F9TU75_9ZZZZ</name>
<feature type="transmembrane region" description="Helical" evidence="5">
    <location>
        <begin position="37"/>
        <end position="59"/>
    </location>
</feature>
<keyword evidence="2 5" id="KW-0812">Transmembrane</keyword>
<proteinExistence type="predicted"/>
<evidence type="ECO:0000259" key="6">
    <source>
        <dbReference type="Pfam" id="PF04893"/>
    </source>
</evidence>
<evidence type="ECO:0000256" key="3">
    <source>
        <dbReference type="ARBA" id="ARBA00022989"/>
    </source>
</evidence>
<evidence type="ECO:0000256" key="4">
    <source>
        <dbReference type="ARBA" id="ARBA00023136"/>
    </source>
</evidence>
<feature type="transmembrane region" description="Helical" evidence="5">
    <location>
        <begin position="106"/>
        <end position="130"/>
    </location>
</feature>
<gene>
    <name evidence="7" type="ORF">LCGC14_0287140</name>
</gene>
<dbReference type="EMBL" id="LAZR01000169">
    <property type="protein sequence ID" value="KKN84600.1"/>
    <property type="molecule type" value="Genomic_DNA"/>
</dbReference>
<keyword evidence="4 5" id="KW-0472">Membrane</keyword>
<evidence type="ECO:0000256" key="2">
    <source>
        <dbReference type="ARBA" id="ARBA00022692"/>
    </source>
</evidence>
<comment type="caution">
    <text evidence="7">The sequence shown here is derived from an EMBL/GenBank/DDBJ whole genome shotgun (WGS) entry which is preliminary data.</text>
</comment>
<organism evidence="7">
    <name type="scientific">marine sediment metagenome</name>
    <dbReference type="NCBI Taxonomy" id="412755"/>
    <lineage>
        <taxon>unclassified sequences</taxon>
        <taxon>metagenomes</taxon>
        <taxon>ecological metagenomes</taxon>
    </lineage>
</organism>
<protein>
    <recommendedName>
        <fullName evidence="6">Yip1 domain-containing protein</fullName>
    </recommendedName>
</protein>
<comment type="subcellular location">
    <subcellularLocation>
        <location evidence="1">Membrane</location>
        <topology evidence="1">Multi-pass membrane protein</topology>
    </subcellularLocation>
</comment>
<evidence type="ECO:0000313" key="7">
    <source>
        <dbReference type="EMBL" id="KKN84600.1"/>
    </source>
</evidence>
<dbReference type="Pfam" id="PF04893">
    <property type="entry name" value="Yip1"/>
    <property type="match status" value="1"/>
</dbReference>
<feature type="transmembrane region" description="Helical" evidence="5">
    <location>
        <begin position="136"/>
        <end position="158"/>
    </location>
</feature>
<evidence type="ECO:0000256" key="1">
    <source>
        <dbReference type="ARBA" id="ARBA00004141"/>
    </source>
</evidence>
<evidence type="ECO:0000256" key="5">
    <source>
        <dbReference type="SAM" id="Phobius"/>
    </source>
</evidence>
<reference evidence="7" key="1">
    <citation type="journal article" date="2015" name="Nature">
        <title>Complex archaea that bridge the gap between prokaryotes and eukaryotes.</title>
        <authorList>
            <person name="Spang A."/>
            <person name="Saw J.H."/>
            <person name="Jorgensen S.L."/>
            <person name="Zaremba-Niedzwiedzka K."/>
            <person name="Martijn J."/>
            <person name="Lind A.E."/>
            <person name="van Eijk R."/>
            <person name="Schleper C."/>
            <person name="Guy L."/>
            <person name="Ettema T.J."/>
        </authorList>
    </citation>
    <scope>NUCLEOTIDE SEQUENCE</scope>
</reference>
<sequence length="199" mass="20826">MNAPDIRSVLSELVILSLRNPRAAAQQIIGWRLDRNVLWTALALAAAVNTLIFSVSLVLQPTPGMPAFFTSPLAMFVLLTGVLVITTHGLFWTGRALGGDGNLGDILALVVFLQVLRIIAQVAIFLLMYISPGVSVLASLGTGIIGLWILVNFIAAAFDFTGLGKAIGVLLIAIAAVVLGMSLLLSIVGIAAQGVLLDV</sequence>
<feature type="transmembrane region" description="Helical" evidence="5">
    <location>
        <begin position="170"/>
        <end position="196"/>
    </location>
</feature>
<keyword evidence="3 5" id="KW-1133">Transmembrane helix</keyword>
<feature type="domain" description="Yip1" evidence="6">
    <location>
        <begin position="17"/>
        <end position="183"/>
    </location>
</feature>
<accession>A0A0F9TU75</accession>
<dbReference type="GO" id="GO:0016020">
    <property type="term" value="C:membrane"/>
    <property type="evidence" value="ECO:0007669"/>
    <property type="project" value="UniProtKB-SubCell"/>
</dbReference>